<gene>
    <name evidence="2" type="primary">orf151</name>
</gene>
<accession>Q9MD31</accession>
<dbReference type="EMBL" id="X17375">
    <property type="protein sequence ID" value="CAB90372.1"/>
    <property type="molecule type" value="Genomic_DNA"/>
</dbReference>
<dbReference type="SUPFAM" id="SSF55608">
    <property type="entry name" value="Homing endonucleases"/>
    <property type="match status" value="1"/>
</dbReference>
<dbReference type="SMR" id="Q9MD31"/>
<geneLocation type="mitochondrion" evidence="2"/>
<keyword evidence="2" id="KW-0496">Mitochondrion</keyword>
<evidence type="ECO:0000259" key="1">
    <source>
        <dbReference type="Pfam" id="PF03161"/>
    </source>
</evidence>
<dbReference type="AlphaFoldDB" id="Q9MD31"/>
<reference evidence="2" key="2">
    <citation type="journal article" date="1991" name="Curr. Genet.">
        <title>The group IIB intron from the green alga Scenedesmus obliquus mitochondrion: molecular characterization of the in vitro splicing products.</title>
        <authorList>
            <person name="Winkler M."/>
            <person name="Kueck U."/>
        </authorList>
    </citation>
    <scope>NUCLEOTIDE SEQUENCE</scope>
    <source>
        <strain evidence="2">KS3-2</strain>
    </source>
</reference>
<reference evidence="2" key="3">
    <citation type="journal article" date="2000" name="Gene">
        <title>DNA sequence analysis of the complete mitochondrial genome of the green alga Scenedesmus obliquus: evidence for UAG being a leucine and UCA being a non-sense codon.</title>
        <authorList>
            <person name="Kueck U."/>
            <person name="Jekosch K."/>
            <person name="Holzamer P."/>
        </authorList>
    </citation>
    <scope>NUCLEOTIDE SEQUENCE</scope>
    <source>
        <strain evidence="2">KS3-2</strain>
    </source>
</reference>
<dbReference type="Pfam" id="PF03161">
    <property type="entry name" value="LAGLIDADG_2"/>
    <property type="match status" value="1"/>
</dbReference>
<organism evidence="2">
    <name type="scientific">Tetradesmus obliquus</name>
    <name type="common">Green alga</name>
    <name type="synonym">Acutodesmus obliquus</name>
    <dbReference type="NCBI Taxonomy" id="3088"/>
    <lineage>
        <taxon>Eukaryota</taxon>
        <taxon>Viridiplantae</taxon>
        <taxon>Chlorophyta</taxon>
        <taxon>core chlorophytes</taxon>
        <taxon>Chlorophyceae</taxon>
        <taxon>CS clade</taxon>
        <taxon>Sphaeropleales</taxon>
        <taxon>Scenedesmaceae</taxon>
        <taxon>Tetradesmus</taxon>
    </lineage>
</organism>
<sequence>MLPPFLFEVAIGNRLGDRSLYTTKTKGSKIKLEQGRVNKDYLYHLFELYKGWTNYEKPYRYIPKVTKGTYTRGVIKSYSFRTITHPAFDKIYNFFICNGKKTYKEGLITNHLTSVGLSYWVRDDGSLQKITKLFREQWDLLKKKIFKLLKS</sequence>
<evidence type="ECO:0000313" key="2">
    <source>
        <dbReference type="EMBL" id="CAB90372.1"/>
    </source>
</evidence>
<dbReference type="Gene3D" id="3.10.28.10">
    <property type="entry name" value="Homing endonucleases"/>
    <property type="match status" value="1"/>
</dbReference>
<dbReference type="RefSeq" id="NP_057987.1">
    <property type="nucleotide sequence ID" value="NC_002254.1"/>
</dbReference>
<proteinExistence type="predicted"/>
<protein>
    <submittedName>
        <fullName evidence="2">ORF151</fullName>
    </submittedName>
</protein>
<dbReference type="GeneID" id="802060"/>
<feature type="domain" description="Homing endonuclease LAGLIDADG" evidence="1">
    <location>
        <begin position="7"/>
        <end position="129"/>
    </location>
</feature>
<dbReference type="InterPro" id="IPR004860">
    <property type="entry name" value="LAGLIDADG_dom"/>
</dbReference>
<reference evidence="2" key="1">
    <citation type="journal article" date="1990" name="Nucleic Acids Res.">
        <title>A self-splicing group II intron in the mitochondrial large subunit rRNA (LSUrRNA) gene of the eukaryotic alga Scenedesmus obliquus.</title>
        <authorList>
            <person name="Kueck U."/>
            <person name="Godehardt I."/>
            <person name="Schmidt U."/>
        </authorList>
    </citation>
    <scope>NUCLEOTIDE SEQUENCE</scope>
    <source>
        <strain evidence="2">KS3-2</strain>
    </source>
</reference>
<dbReference type="InterPro" id="IPR027434">
    <property type="entry name" value="Homing_endonucl"/>
</dbReference>
<name>Q9MD31_TETOB</name>
<dbReference type="GO" id="GO:0004519">
    <property type="term" value="F:endonuclease activity"/>
    <property type="evidence" value="ECO:0007669"/>
    <property type="project" value="InterPro"/>
</dbReference>